<dbReference type="Gene3D" id="6.10.250.1060">
    <property type="match status" value="1"/>
</dbReference>
<comment type="subcellular location">
    <subcellularLocation>
        <location evidence="1">Nucleus</location>
    </subcellularLocation>
</comment>
<dbReference type="AlphaFoldDB" id="A0A6P3VDF7"/>
<organism evidence="4 5">
    <name type="scientific">Octodon degus</name>
    <name type="common">Degu</name>
    <name type="synonym">Sciurus degus</name>
    <dbReference type="NCBI Taxonomy" id="10160"/>
    <lineage>
        <taxon>Eukaryota</taxon>
        <taxon>Metazoa</taxon>
        <taxon>Chordata</taxon>
        <taxon>Craniata</taxon>
        <taxon>Vertebrata</taxon>
        <taxon>Euteleostomi</taxon>
        <taxon>Mammalia</taxon>
        <taxon>Eutheria</taxon>
        <taxon>Euarchontoglires</taxon>
        <taxon>Glires</taxon>
        <taxon>Rodentia</taxon>
        <taxon>Hystricomorpha</taxon>
        <taxon>Octodontidae</taxon>
        <taxon>Octodon</taxon>
    </lineage>
</organism>
<dbReference type="InParanoid" id="A0A6P3VDF7"/>
<accession>A0A6P3VDF7</accession>
<evidence type="ECO:0000256" key="3">
    <source>
        <dbReference type="ARBA" id="ARBA00023242"/>
    </source>
</evidence>
<reference evidence="5" key="1">
    <citation type="submission" date="2025-08" db="UniProtKB">
        <authorList>
            <consortium name="RefSeq"/>
        </authorList>
    </citation>
    <scope>IDENTIFICATION</scope>
</reference>
<dbReference type="Proteomes" id="UP000515203">
    <property type="component" value="Unplaced"/>
</dbReference>
<protein>
    <submittedName>
        <fullName evidence="5">c-Myc-binding protein-like</fullName>
    </submittedName>
</protein>
<evidence type="ECO:0000256" key="2">
    <source>
        <dbReference type="ARBA" id="ARBA00009389"/>
    </source>
</evidence>
<dbReference type="RefSeq" id="XP_012372898.1">
    <property type="nucleotide sequence ID" value="XM_012517444.1"/>
</dbReference>
<proteinExistence type="inferred from homology"/>
<dbReference type="InterPro" id="IPR026060">
    <property type="entry name" value="AMY1"/>
</dbReference>
<dbReference type="OrthoDB" id="524165at2759"/>
<keyword evidence="4" id="KW-1185">Reference proteome</keyword>
<keyword evidence="3" id="KW-0539">Nucleus</keyword>
<dbReference type="PRINTS" id="PR02028">
    <property type="entry name" value="CMYCBINDINGP"/>
</dbReference>
<dbReference type="PANTHER" id="PTHR13168">
    <property type="entry name" value="ASSOCIATE OF C-MYC AMY-1"/>
    <property type="match status" value="1"/>
</dbReference>
<evidence type="ECO:0000313" key="5">
    <source>
        <dbReference type="RefSeq" id="XP_012372898.1"/>
    </source>
</evidence>
<dbReference type="GO" id="GO:0005634">
    <property type="term" value="C:nucleus"/>
    <property type="evidence" value="ECO:0007669"/>
    <property type="project" value="UniProtKB-SubCell"/>
</dbReference>
<name>A0A6P3VDF7_OCTDE</name>
<dbReference type="PANTHER" id="PTHR13168:SF0">
    <property type="entry name" value="C-MYC-BINDING PROTEIN"/>
    <property type="match status" value="1"/>
</dbReference>
<dbReference type="GO" id="GO:0003713">
    <property type="term" value="F:transcription coactivator activity"/>
    <property type="evidence" value="ECO:0007669"/>
    <property type="project" value="InterPro"/>
</dbReference>
<sequence>MAHYKASDLKREQFWMYLEKLGVLDTLTKVSITSYEEPEKPPSVLDFLKHHLGAVTPENAEIELLCLQLAEMKEKYEATIEENLKKPESKAYSV</sequence>
<dbReference type="GeneID" id="101576719"/>
<evidence type="ECO:0000256" key="1">
    <source>
        <dbReference type="ARBA" id="ARBA00004123"/>
    </source>
</evidence>
<evidence type="ECO:0000313" key="4">
    <source>
        <dbReference type="Proteomes" id="UP000515203"/>
    </source>
</evidence>
<comment type="similarity">
    <text evidence="2">Belongs to the AMY1 family.</text>
</comment>
<gene>
    <name evidence="5" type="primary">LOC101576719</name>
</gene>